<name>A0A2H1WJ81_SPOFR</name>
<accession>A0A2H1WJ81</accession>
<reference evidence="1" key="1">
    <citation type="submission" date="2016-07" db="EMBL/GenBank/DDBJ databases">
        <authorList>
            <person name="Bretaudeau A."/>
        </authorList>
    </citation>
    <scope>NUCLEOTIDE SEQUENCE</scope>
    <source>
        <strain evidence="1">Rice</strain>
        <tissue evidence="1">Whole body</tissue>
    </source>
</reference>
<organism evidence="1">
    <name type="scientific">Spodoptera frugiperda</name>
    <name type="common">Fall armyworm</name>
    <dbReference type="NCBI Taxonomy" id="7108"/>
    <lineage>
        <taxon>Eukaryota</taxon>
        <taxon>Metazoa</taxon>
        <taxon>Ecdysozoa</taxon>
        <taxon>Arthropoda</taxon>
        <taxon>Hexapoda</taxon>
        <taxon>Insecta</taxon>
        <taxon>Pterygota</taxon>
        <taxon>Neoptera</taxon>
        <taxon>Endopterygota</taxon>
        <taxon>Lepidoptera</taxon>
        <taxon>Glossata</taxon>
        <taxon>Ditrysia</taxon>
        <taxon>Noctuoidea</taxon>
        <taxon>Noctuidae</taxon>
        <taxon>Amphipyrinae</taxon>
        <taxon>Spodoptera</taxon>
    </lineage>
</organism>
<protein>
    <submittedName>
        <fullName evidence="1">SFRICE_001227</fullName>
    </submittedName>
</protein>
<dbReference type="EMBL" id="ODYU01009018">
    <property type="protein sequence ID" value="SOQ53108.1"/>
    <property type="molecule type" value="Genomic_DNA"/>
</dbReference>
<proteinExistence type="predicted"/>
<gene>
    <name evidence="1" type="ORF">SFRICE_001227</name>
</gene>
<sequence length="415" mass="49139">MIDTFVKIEECINNCLISKLSTPYNEKDFHSEYQVRNNKLEQNFPKLLDLIENVDFREHPEICSSTLYSLFILYMELRTEGPWNTENTKAQDYPTKLNTVFEKKYNLKFEDILLRDDFYKSQEVFDKCIKELHQKMTLDDFKKYPGLIEVYYLIISNVEKYNVTLNPVTVMPVALLLVDDYITSNKLKGLECCLWILECLKPNCFSTGNYYEVIYMSFKKNMHEKDIDVTKALFKCYPCFLPKLPLDVKKAKLDDVYAGILDQLNIETNLHRKVICFYFTTKMIEMHQIHCAKKRIYKDIIHDSLDMCTHNAAVYDILFIPAFECLLAWIRNCWCTWNLVSDQKILAVLLKVLYVTRDEKTKLQIQTLMITLISLCTLEEQHIIYNNLDSTPVSLHRDRDIMLRIKILKESMRIN</sequence>
<evidence type="ECO:0000313" key="1">
    <source>
        <dbReference type="EMBL" id="SOQ53108.1"/>
    </source>
</evidence>
<dbReference type="AlphaFoldDB" id="A0A2H1WJ81"/>